<dbReference type="EMBL" id="CM044705">
    <property type="protein sequence ID" value="KAI5663115.1"/>
    <property type="molecule type" value="Genomic_DNA"/>
</dbReference>
<comment type="caution">
    <text evidence="1">The sequence shown here is derived from an EMBL/GenBank/DDBJ whole genome shotgun (WGS) entry which is preliminary data.</text>
</comment>
<evidence type="ECO:0000313" key="2">
    <source>
        <dbReference type="Proteomes" id="UP001060085"/>
    </source>
</evidence>
<keyword evidence="2" id="KW-1185">Reference proteome</keyword>
<proteinExistence type="predicted"/>
<reference evidence="2" key="1">
    <citation type="journal article" date="2023" name="Nat. Plants">
        <title>Single-cell RNA sequencing provides a high-resolution roadmap for understanding the multicellular compartmentation of specialized metabolism.</title>
        <authorList>
            <person name="Sun S."/>
            <person name="Shen X."/>
            <person name="Li Y."/>
            <person name="Li Y."/>
            <person name="Wang S."/>
            <person name="Li R."/>
            <person name="Zhang H."/>
            <person name="Shen G."/>
            <person name="Guo B."/>
            <person name="Wei J."/>
            <person name="Xu J."/>
            <person name="St-Pierre B."/>
            <person name="Chen S."/>
            <person name="Sun C."/>
        </authorList>
    </citation>
    <scope>NUCLEOTIDE SEQUENCE [LARGE SCALE GENOMIC DNA]</scope>
</reference>
<evidence type="ECO:0000313" key="1">
    <source>
        <dbReference type="EMBL" id="KAI5663115.1"/>
    </source>
</evidence>
<dbReference type="Proteomes" id="UP001060085">
    <property type="component" value="Linkage Group LG05"/>
</dbReference>
<protein>
    <submittedName>
        <fullName evidence="1">Uncharacterized protein</fullName>
    </submittedName>
</protein>
<sequence>MKTTNYSEVEDLSPTSGSAHIVRVFGLEGNHLPCVAGYTIPSPSLKSIVNEDGEFTGRSANHMGMKCMELGAIGRTSSGPTDQSAKSMWSSVWEVHAPPKVQHTIWRACNNILPNRANLKRRIIMDYICPRCHRDTESNGHLFF</sequence>
<accession>A0ACC0AQG7</accession>
<gene>
    <name evidence="1" type="ORF">M9H77_22438</name>
</gene>
<organism evidence="1 2">
    <name type="scientific">Catharanthus roseus</name>
    <name type="common">Madagascar periwinkle</name>
    <name type="synonym">Vinca rosea</name>
    <dbReference type="NCBI Taxonomy" id="4058"/>
    <lineage>
        <taxon>Eukaryota</taxon>
        <taxon>Viridiplantae</taxon>
        <taxon>Streptophyta</taxon>
        <taxon>Embryophyta</taxon>
        <taxon>Tracheophyta</taxon>
        <taxon>Spermatophyta</taxon>
        <taxon>Magnoliopsida</taxon>
        <taxon>eudicotyledons</taxon>
        <taxon>Gunneridae</taxon>
        <taxon>Pentapetalae</taxon>
        <taxon>asterids</taxon>
        <taxon>lamiids</taxon>
        <taxon>Gentianales</taxon>
        <taxon>Apocynaceae</taxon>
        <taxon>Rauvolfioideae</taxon>
        <taxon>Vinceae</taxon>
        <taxon>Catharanthinae</taxon>
        <taxon>Catharanthus</taxon>
    </lineage>
</organism>
<name>A0ACC0AQG7_CATRO</name>